<accession>A0AAD5ZUV3</accession>
<evidence type="ECO:0000256" key="4">
    <source>
        <dbReference type="ARBA" id="ARBA00022502"/>
    </source>
</evidence>
<evidence type="ECO:0000256" key="9">
    <source>
        <dbReference type="ARBA" id="ARBA00023136"/>
    </source>
</evidence>
<feature type="transmembrane region" description="Helical" evidence="11">
    <location>
        <begin position="720"/>
        <end position="739"/>
    </location>
</feature>
<keyword evidence="5" id="KW-0808">Transferase</keyword>
<evidence type="ECO:0000256" key="10">
    <source>
        <dbReference type="ARBA" id="ARBA00023180"/>
    </source>
</evidence>
<keyword evidence="4" id="KW-0337">GPI-anchor biosynthesis</keyword>
<evidence type="ECO:0000256" key="2">
    <source>
        <dbReference type="ARBA" id="ARBA00004687"/>
    </source>
</evidence>
<evidence type="ECO:0000313" key="13">
    <source>
        <dbReference type="Proteomes" id="UP001210211"/>
    </source>
</evidence>
<dbReference type="GO" id="GO:0006506">
    <property type="term" value="P:GPI anchor biosynthetic process"/>
    <property type="evidence" value="ECO:0007669"/>
    <property type="project" value="UniProtKB-KW"/>
</dbReference>
<dbReference type="PANTHER" id="PTHR23071">
    <property type="entry name" value="PHOSPHATIDYLINOSITOL GLYCAN"/>
    <property type="match status" value="1"/>
</dbReference>
<feature type="transmembrane region" description="Helical" evidence="11">
    <location>
        <begin position="924"/>
        <end position="948"/>
    </location>
</feature>
<evidence type="ECO:0000256" key="3">
    <source>
        <dbReference type="ARBA" id="ARBA00008695"/>
    </source>
</evidence>
<evidence type="ECO:0000256" key="8">
    <source>
        <dbReference type="ARBA" id="ARBA00022989"/>
    </source>
</evidence>
<feature type="transmembrane region" description="Helical" evidence="11">
    <location>
        <begin position="845"/>
        <end position="871"/>
    </location>
</feature>
<feature type="transmembrane region" description="Helical" evidence="11">
    <location>
        <begin position="688"/>
        <end position="708"/>
    </location>
</feature>
<evidence type="ECO:0000256" key="1">
    <source>
        <dbReference type="ARBA" id="ARBA00004477"/>
    </source>
</evidence>
<keyword evidence="9 11" id="KW-0472">Membrane</keyword>
<feature type="transmembrane region" description="Helical" evidence="11">
    <location>
        <begin position="580"/>
        <end position="600"/>
    </location>
</feature>
<dbReference type="InterPro" id="IPR039524">
    <property type="entry name" value="PIGO/GPI13"/>
</dbReference>
<dbReference type="InterPro" id="IPR037675">
    <property type="entry name" value="PIG-O_N"/>
</dbReference>
<proteinExistence type="inferred from homology"/>
<keyword evidence="13" id="KW-1185">Reference proteome</keyword>
<feature type="transmembrane region" description="Helical" evidence="11">
    <location>
        <begin position="891"/>
        <end position="912"/>
    </location>
</feature>
<evidence type="ECO:0000256" key="7">
    <source>
        <dbReference type="ARBA" id="ARBA00022824"/>
    </source>
</evidence>
<dbReference type="GO" id="GO:0005789">
    <property type="term" value="C:endoplasmic reticulum membrane"/>
    <property type="evidence" value="ECO:0007669"/>
    <property type="project" value="UniProtKB-SubCell"/>
</dbReference>
<dbReference type="GO" id="GO:0051377">
    <property type="term" value="F:mannose-ethanolamine phosphotransferase activity"/>
    <property type="evidence" value="ECO:0007669"/>
    <property type="project" value="InterPro"/>
</dbReference>
<reference evidence="12 13" key="1">
    <citation type="journal article" date="2022" name="Cell">
        <title>Repeat-based holocentromeres influence genome architecture and karyotype evolution.</title>
        <authorList>
            <person name="Hofstatter P.G."/>
            <person name="Thangavel G."/>
            <person name="Lux T."/>
            <person name="Neumann P."/>
            <person name="Vondrak T."/>
            <person name="Novak P."/>
            <person name="Zhang M."/>
            <person name="Costa L."/>
            <person name="Castellani M."/>
            <person name="Scott A."/>
            <person name="Toegelov H."/>
            <person name="Fuchs J."/>
            <person name="Mata-Sucre Y."/>
            <person name="Dias Y."/>
            <person name="Vanzela A.L.L."/>
            <person name="Huettel B."/>
            <person name="Almeida C.C.S."/>
            <person name="Simkova H."/>
            <person name="Souza G."/>
            <person name="Pedrosa-Harand A."/>
            <person name="Macas J."/>
            <person name="Mayer K.F.X."/>
            <person name="Houben A."/>
            <person name="Marques A."/>
        </authorList>
    </citation>
    <scope>NUCLEOTIDE SEQUENCE [LARGE SCALE GENOMIC DNA]</scope>
    <source>
        <strain evidence="12">RhyTen1mFocal</strain>
    </source>
</reference>
<keyword evidence="7" id="KW-0256">Endoplasmic reticulum</keyword>
<dbReference type="EMBL" id="JAMRDG010000001">
    <property type="protein sequence ID" value="KAJ3704495.1"/>
    <property type="molecule type" value="Genomic_DNA"/>
</dbReference>
<dbReference type="Gene3D" id="3.40.720.10">
    <property type="entry name" value="Alkaline Phosphatase, subunit A"/>
    <property type="match status" value="1"/>
</dbReference>
<name>A0AAD5ZUV3_9POAL</name>
<keyword evidence="10" id="KW-0325">Glycoprotein</keyword>
<evidence type="ECO:0000313" key="12">
    <source>
        <dbReference type="EMBL" id="KAJ3704495.1"/>
    </source>
</evidence>
<evidence type="ECO:0000256" key="5">
    <source>
        <dbReference type="ARBA" id="ARBA00022679"/>
    </source>
</evidence>
<dbReference type="Proteomes" id="UP001210211">
    <property type="component" value="Unassembled WGS sequence"/>
</dbReference>
<keyword evidence="8 11" id="KW-1133">Transmembrane helix</keyword>
<feature type="transmembrane region" description="Helical" evidence="11">
    <location>
        <begin position="751"/>
        <end position="784"/>
    </location>
</feature>
<sequence>MSDQIRMRDRRSGGKTDSERWVVPRHLRLKVTAAAVLWLHCLGIYLFTRGFLLTRTELSASSRPSDLPSSCSCACSSSSTSSPGLHPPPRPGWTPPTVDRVLILIVDALRFDFVAPSSFFPDKDKRPWMDRLSLLQHLASAHPSSSRIFKAVADPPTTSLQRLKALTTGGLPTFIDVGNSFGAPAIQEDNWIHQLVQNGRRVVMMGDDTWTQLFPHHFNHSYPYPSFNVKDLHTVDNGVVQHLMPWLYRDDWDVLIGHFLGVDHAGHIYGVDSLPMVQKLDQINAVLQNVTDIMKSQKHLENTMLIVMGDHAQTLNGDHGGGTSEEVETCLFAWMPRSLPSSISSIFDPSTCGLGLNGKNICTSTMQQLDFAVSISALLGIPFPFGSIGRVNPELYALSPGSWDPQRLPASFCEDPRSDLETWKNNYAHVLCINSWQVKRYIDSYSATSVMGFPSDDLHYITNLYNEAQSRWSDSKNSPCKPENGTINEFSDFLLSFATLARSAWTEFDLKLMGVGLGIFIISIIYHLFVFERVYSLSNVHDNKTQKSSNHLRICVAFLLVAVRAVSFLSNSYILAEGRVANFLLATTAIGSIRSSLVYGKIKKHDLVFLILIILIRFGIEKGMSKQAATNPFLNYDSGSDFDLKWLSSLFEGHDFVTLLSEVSPMIILFLLSFLSCKYMTCTIDSRYIRWVFTIGTMLSYVFIATFWLSERSFAPKMVYVIGLSLLVLNFVLGYLGILEKGDTVQRLRNLALVMVSAWSPTILILLGKQGPFAVFVCIFAGWSIISSKNKGLLDDCKMDPISVMQWSLLAICLFYQTGHWCTFDGLRYGAAFIGFDEFKVVRQAILLFVDTFGISHILPIFSLPFLVTITNSSSSKGRDKTVIFLNLTQVYLLYGLITAITTTFTVLCVAIQRRHLMVWGLFAPKYVFDAIGLLLTDVLICVSAFYYC</sequence>
<comment type="caution">
    <text evidence="12">The sequence shown here is derived from an EMBL/GenBank/DDBJ whole genome shotgun (WGS) entry which is preliminary data.</text>
</comment>
<organism evidence="12 13">
    <name type="scientific">Rhynchospora tenuis</name>
    <dbReference type="NCBI Taxonomy" id="198213"/>
    <lineage>
        <taxon>Eukaryota</taxon>
        <taxon>Viridiplantae</taxon>
        <taxon>Streptophyta</taxon>
        <taxon>Embryophyta</taxon>
        <taxon>Tracheophyta</taxon>
        <taxon>Spermatophyta</taxon>
        <taxon>Magnoliopsida</taxon>
        <taxon>Liliopsida</taxon>
        <taxon>Poales</taxon>
        <taxon>Cyperaceae</taxon>
        <taxon>Cyperoideae</taxon>
        <taxon>Rhynchosporeae</taxon>
        <taxon>Rhynchospora</taxon>
    </lineage>
</organism>
<evidence type="ECO:0000256" key="11">
    <source>
        <dbReference type="SAM" id="Phobius"/>
    </source>
</evidence>
<dbReference type="InterPro" id="IPR017850">
    <property type="entry name" value="Alkaline_phosphatase_core_sf"/>
</dbReference>
<dbReference type="SUPFAM" id="SSF53649">
    <property type="entry name" value="Alkaline phosphatase-like"/>
    <property type="match status" value="1"/>
</dbReference>
<evidence type="ECO:0000256" key="6">
    <source>
        <dbReference type="ARBA" id="ARBA00022692"/>
    </source>
</evidence>
<feature type="transmembrane region" description="Helical" evidence="11">
    <location>
        <begin position="552"/>
        <end position="574"/>
    </location>
</feature>
<feature type="transmembrane region" description="Helical" evidence="11">
    <location>
        <begin position="656"/>
        <end position="676"/>
    </location>
</feature>
<dbReference type="Pfam" id="PF01663">
    <property type="entry name" value="Phosphodiest"/>
    <property type="match status" value="1"/>
</dbReference>
<protein>
    <recommendedName>
        <fullName evidence="14">GPI ethanolamine phosphate transferase 3</fullName>
    </recommendedName>
</protein>
<dbReference type="PANTHER" id="PTHR23071:SF1">
    <property type="entry name" value="GPI ETHANOLAMINE PHOSPHATE TRANSFERASE 3"/>
    <property type="match status" value="1"/>
</dbReference>
<gene>
    <name evidence="12" type="ORF">LUZ61_008200</name>
</gene>
<feature type="transmembrane region" description="Helical" evidence="11">
    <location>
        <begin position="512"/>
        <end position="531"/>
    </location>
</feature>
<feature type="transmembrane region" description="Helical" evidence="11">
    <location>
        <begin position="607"/>
        <end position="624"/>
    </location>
</feature>
<dbReference type="AlphaFoldDB" id="A0AAD5ZUV3"/>
<comment type="subcellular location">
    <subcellularLocation>
        <location evidence="1">Endoplasmic reticulum membrane</location>
        <topology evidence="1">Multi-pass membrane protein</topology>
    </subcellularLocation>
</comment>
<feature type="transmembrane region" description="Helical" evidence="11">
    <location>
        <begin position="804"/>
        <end position="824"/>
    </location>
</feature>
<comment type="pathway">
    <text evidence="2">Glycolipid biosynthesis; glycosylphosphatidylinositol-anchor biosynthesis.</text>
</comment>
<feature type="transmembrane region" description="Helical" evidence="11">
    <location>
        <begin position="27"/>
        <end position="47"/>
    </location>
</feature>
<comment type="similarity">
    <text evidence="3">Belongs to the PIGG/PIGN/PIGO family. PIGO subfamily.</text>
</comment>
<dbReference type="CDD" id="cd16023">
    <property type="entry name" value="GPI_EPT_3"/>
    <property type="match status" value="1"/>
</dbReference>
<evidence type="ECO:0008006" key="14">
    <source>
        <dbReference type="Google" id="ProtNLM"/>
    </source>
</evidence>
<dbReference type="InterPro" id="IPR002591">
    <property type="entry name" value="Phosphodiest/P_Trfase"/>
</dbReference>
<keyword evidence="6 11" id="KW-0812">Transmembrane</keyword>